<proteinExistence type="predicted"/>
<keyword evidence="1" id="KW-0812">Transmembrane</keyword>
<dbReference type="AlphaFoldDB" id="A0A2A9EXA5"/>
<sequence length="67" mass="7103">MSKLIATIHLLGLDVVDGVRRRLAPDERERGSVSIEQVVITAALLLAAIALVAIISNAIGDRAQEIS</sequence>
<dbReference type="EMBL" id="PDJJ01000001">
    <property type="protein sequence ID" value="PFG43777.1"/>
    <property type="molecule type" value="Genomic_DNA"/>
</dbReference>
<keyword evidence="1" id="KW-1133">Transmembrane helix</keyword>
<evidence type="ECO:0000256" key="1">
    <source>
        <dbReference type="SAM" id="Phobius"/>
    </source>
</evidence>
<keyword evidence="3" id="KW-1185">Reference proteome</keyword>
<organism evidence="2 3">
    <name type="scientific">Isoptericola jiangsuensis</name>
    <dbReference type="NCBI Taxonomy" id="548579"/>
    <lineage>
        <taxon>Bacteria</taxon>
        <taxon>Bacillati</taxon>
        <taxon>Actinomycetota</taxon>
        <taxon>Actinomycetes</taxon>
        <taxon>Micrococcales</taxon>
        <taxon>Promicromonosporaceae</taxon>
        <taxon>Isoptericola</taxon>
    </lineage>
</organism>
<dbReference type="OrthoDB" id="4870897at2"/>
<name>A0A2A9EXA5_9MICO</name>
<evidence type="ECO:0000313" key="3">
    <source>
        <dbReference type="Proteomes" id="UP000224130"/>
    </source>
</evidence>
<dbReference type="Proteomes" id="UP000224130">
    <property type="component" value="Unassembled WGS sequence"/>
</dbReference>
<gene>
    <name evidence="2" type="ORF">ATJ88_2485</name>
</gene>
<protein>
    <submittedName>
        <fullName evidence="2">Uncharacterized protein</fullName>
    </submittedName>
</protein>
<evidence type="ECO:0000313" key="2">
    <source>
        <dbReference type="EMBL" id="PFG43777.1"/>
    </source>
</evidence>
<accession>A0A2A9EXA5</accession>
<comment type="caution">
    <text evidence="2">The sequence shown here is derived from an EMBL/GenBank/DDBJ whole genome shotgun (WGS) entry which is preliminary data.</text>
</comment>
<feature type="transmembrane region" description="Helical" evidence="1">
    <location>
        <begin position="38"/>
        <end position="59"/>
    </location>
</feature>
<dbReference type="RefSeq" id="WP_098464082.1">
    <property type="nucleotide sequence ID" value="NZ_PDJJ01000001.1"/>
</dbReference>
<keyword evidence="1" id="KW-0472">Membrane</keyword>
<reference evidence="2 3" key="1">
    <citation type="submission" date="2017-10" db="EMBL/GenBank/DDBJ databases">
        <title>Sequencing the genomes of 1000 actinobacteria strains.</title>
        <authorList>
            <person name="Klenk H.-P."/>
        </authorList>
    </citation>
    <scope>NUCLEOTIDE SEQUENCE [LARGE SCALE GENOMIC DNA]</scope>
    <source>
        <strain evidence="2 3">DSM 21863</strain>
    </source>
</reference>